<proteinExistence type="inferred from homology"/>
<dbReference type="EC" id="3.6.1.27" evidence="3 14"/>
<dbReference type="GO" id="GO:0009252">
    <property type="term" value="P:peptidoglycan biosynthetic process"/>
    <property type="evidence" value="ECO:0007669"/>
    <property type="project" value="UniProtKB-KW"/>
</dbReference>
<reference evidence="15 16" key="1">
    <citation type="submission" date="2019-12" db="EMBL/GenBank/DDBJ databases">
        <authorList>
            <person name="Zheng J."/>
        </authorList>
    </citation>
    <scope>NUCLEOTIDE SEQUENCE [LARGE SCALE GENOMIC DNA]</scope>
    <source>
        <strain evidence="15 16">DSM 27347</strain>
    </source>
</reference>
<organism evidence="15 16">
    <name type="scientific">Sphingomonas carotinifaciens</name>
    <dbReference type="NCBI Taxonomy" id="1166323"/>
    <lineage>
        <taxon>Bacteria</taxon>
        <taxon>Pseudomonadati</taxon>
        <taxon>Pseudomonadota</taxon>
        <taxon>Alphaproteobacteria</taxon>
        <taxon>Sphingomonadales</taxon>
        <taxon>Sphingomonadaceae</taxon>
        <taxon>Sphingomonas</taxon>
    </lineage>
</organism>
<keyword evidence="7 14" id="KW-0378">Hydrolase</keyword>
<comment type="miscellaneous">
    <text evidence="14">Bacitracin is thought to be involved in the inhibition of peptidoglycan synthesis by sequestering undecaprenyl diphosphate, thereby reducing the pool of lipid carrier available.</text>
</comment>
<dbReference type="InterPro" id="IPR003824">
    <property type="entry name" value="UppP"/>
</dbReference>
<dbReference type="Proteomes" id="UP000436801">
    <property type="component" value="Unassembled WGS sequence"/>
</dbReference>
<keyword evidence="14" id="KW-0961">Cell wall biogenesis/degradation</keyword>
<evidence type="ECO:0000256" key="9">
    <source>
        <dbReference type="ARBA" id="ARBA00023136"/>
    </source>
</evidence>
<evidence type="ECO:0000256" key="14">
    <source>
        <dbReference type="HAMAP-Rule" id="MF_01006"/>
    </source>
</evidence>
<dbReference type="OrthoDB" id="9808289at2"/>
<dbReference type="GO" id="GO:0046677">
    <property type="term" value="P:response to antibiotic"/>
    <property type="evidence" value="ECO:0007669"/>
    <property type="project" value="UniProtKB-UniRule"/>
</dbReference>
<dbReference type="AlphaFoldDB" id="A0A6N8LQW3"/>
<feature type="transmembrane region" description="Helical" evidence="14">
    <location>
        <begin position="72"/>
        <end position="92"/>
    </location>
</feature>
<feature type="transmembrane region" description="Helical" evidence="14">
    <location>
        <begin position="112"/>
        <end position="131"/>
    </location>
</feature>
<feature type="transmembrane region" description="Helical" evidence="14">
    <location>
        <begin position="245"/>
        <end position="267"/>
    </location>
</feature>
<evidence type="ECO:0000256" key="1">
    <source>
        <dbReference type="ARBA" id="ARBA00004651"/>
    </source>
</evidence>
<sequence>MAGTLPSSGPLRPAPEDDRRLIHIPPGDTLLSEILIAILLGIVEGVTEFLPVSSTGHLVLATELLGYDPQRWAVFNIAIQPGAILAIVVLYWRTFWAVLQGLMRGSRESIAFVRNLLIAFVPAVALGLAFNDQIETLLENATVVAWALIVGGIGILVIERLARPKQSGGIAAVSVGQSASIGLVQCIAMIPGVSRSGATIMGAMALGIERQTAAEFSFFLALPTLTGATVLQMAKHHDAITSGDLQLIAVGFVVSFVVALAVVKAFLAVVTKHGFAPFAWYRIAAGAVALIALSMR</sequence>
<feature type="transmembrane region" description="Helical" evidence="14">
    <location>
        <begin position="213"/>
        <end position="233"/>
    </location>
</feature>
<keyword evidence="6 14" id="KW-0812">Transmembrane</keyword>
<dbReference type="NCBIfam" id="TIGR00753">
    <property type="entry name" value="undec_PP_bacA"/>
    <property type="match status" value="1"/>
</dbReference>
<evidence type="ECO:0000256" key="7">
    <source>
        <dbReference type="ARBA" id="ARBA00022801"/>
    </source>
</evidence>
<evidence type="ECO:0000256" key="8">
    <source>
        <dbReference type="ARBA" id="ARBA00022989"/>
    </source>
</evidence>
<evidence type="ECO:0000256" key="5">
    <source>
        <dbReference type="ARBA" id="ARBA00022475"/>
    </source>
</evidence>
<evidence type="ECO:0000256" key="13">
    <source>
        <dbReference type="ARBA" id="ARBA00047594"/>
    </source>
</evidence>
<dbReference type="NCBIfam" id="NF001390">
    <property type="entry name" value="PRK00281.1-4"/>
    <property type="match status" value="1"/>
</dbReference>
<evidence type="ECO:0000313" key="16">
    <source>
        <dbReference type="Proteomes" id="UP000436801"/>
    </source>
</evidence>
<gene>
    <name evidence="14" type="primary">uppP</name>
    <name evidence="15" type="ORF">GQR91_04225</name>
</gene>
<keyword evidence="14" id="KW-0573">Peptidoglycan synthesis</keyword>
<name>A0A6N8LQW3_9SPHN</name>
<evidence type="ECO:0000256" key="10">
    <source>
        <dbReference type="ARBA" id="ARBA00023251"/>
    </source>
</evidence>
<keyword evidence="14" id="KW-0133">Cell shape</keyword>
<feature type="transmembrane region" description="Helical" evidence="14">
    <location>
        <begin position="279"/>
        <end position="295"/>
    </location>
</feature>
<protein>
    <recommendedName>
        <fullName evidence="4 14">Undecaprenyl-diphosphatase</fullName>
        <ecNumber evidence="3 14">3.6.1.27</ecNumber>
    </recommendedName>
    <alternativeName>
        <fullName evidence="12 14">Bacitracin resistance protein</fullName>
    </alternativeName>
    <alternativeName>
        <fullName evidence="11 14">Undecaprenyl pyrophosphate phosphatase</fullName>
    </alternativeName>
</protein>
<evidence type="ECO:0000256" key="12">
    <source>
        <dbReference type="ARBA" id="ARBA00032932"/>
    </source>
</evidence>
<dbReference type="GO" id="GO:0050380">
    <property type="term" value="F:undecaprenyl-diphosphatase activity"/>
    <property type="evidence" value="ECO:0007669"/>
    <property type="project" value="UniProtKB-UniRule"/>
</dbReference>
<comment type="function">
    <text evidence="14">Catalyzes the dephosphorylation of undecaprenyl diphosphate (UPP). Confers resistance to bacitracin.</text>
</comment>
<comment type="caution">
    <text evidence="15">The sequence shown here is derived from an EMBL/GenBank/DDBJ whole genome shotgun (WGS) entry which is preliminary data.</text>
</comment>
<dbReference type="Pfam" id="PF02673">
    <property type="entry name" value="BacA"/>
    <property type="match status" value="1"/>
</dbReference>
<feature type="transmembrane region" description="Helical" evidence="14">
    <location>
        <begin position="137"/>
        <end position="158"/>
    </location>
</feature>
<feature type="transmembrane region" description="Helical" evidence="14">
    <location>
        <begin position="30"/>
        <end position="52"/>
    </location>
</feature>
<dbReference type="GO" id="GO:0005886">
    <property type="term" value="C:plasma membrane"/>
    <property type="evidence" value="ECO:0007669"/>
    <property type="project" value="UniProtKB-SubCell"/>
</dbReference>
<evidence type="ECO:0000256" key="3">
    <source>
        <dbReference type="ARBA" id="ARBA00012374"/>
    </source>
</evidence>
<keyword evidence="9 14" id="KW-0472">Membrane</keyword>
<dbReference type="GO" id="GO:0008360">
    <property type="term" value="P:regulation of cell shape"/>
    <property type="evidence" value="ECO:0007669"/>
    <property type="project" value="UniProtKB-KW"/>
</dbReference>
<dbReference type="EMBL" id="WSUT01000005">
    <property type="protein sequence ID" value="MWC42866.1"/>
    <property type="molecule type" value="Genomic_DNA"/>
</dbReference>
<evidence type="ECO:0000256" key="2">
    <source>
        <dbReference type="ARBA" id="ARBA00010621"/>
    </source>
</evidence>
<feature type="transmembrane region" description="Helical" evidence="14">
    <location>
        <begin position="170"/>
        <end position="193"/>
    </location>
</feature>
<keyword evidence="8 14" id="KW-1133">Transmembrane helix</keyword>
<dbReference type="HAMAP" id="MF_01006">
    <property type="entry name" value="Undec_diphosphatase"/>
    <property type="match status" value="1"/>
</dbReference>
<dbReference type="GO" id="GO:0071555">
    <property type="term" value="P:cell wall organization"/>
    <property type="evidence" value="ECO:0007669"/>
    <property type="project" value="UniProtKB-KW"/>
</dbReference>
<dbReference type="PANTHER" id="PTHR30622:SF3">
    <property type="entry name" value="UNDECAPRENYL-DIPHOSPHATASE"/>
    <property type="match status" value="1"/>
</dbReference>
<keyword evidence="10 14" id="KW-0046">Antibiotic resistance</keyword>
<evidence type="ECO:0000256" key="4">
    <source>
        <dbReference type="ARBA" id="ARBA00021581"/>
    </source>
</evidence>
<accession>A0A6N8LQW3</accession>
<comment type="catalytic activity">
    <reaction evidence="13 14">
        <text>di-trans,octa-cis-undecaprenyl diphosphate + H2O = di-trans,octa-cis-undecaprenyl phosphate + phosphate + H(+)</text>
        <dbReference type="Rhea" id="RHEA:28094"/>
        <dbReference type="ChEBI" id="CHEBI:15377"/>
        <dbReference type="ChEBI" id="CHEBI:15378"/>
        <dbReference type="ChEBI" id="CHEBI:43474"/>
        <dbReference type="ChEBI" id="CHEBI:58405"/>
        <dbReference type="ChEBI" id="CHEBI:60392"/>
        <dbReference type="EC" id="3.6.1.27"/>
    </reaction>
</comment>
<comment type="similarity">
    <text evidence="2 14">Belongs to the UppP family.</text>
</comment>
<keyword evidence="5 14" id="KW-1003">Cell membrane</keyword>
<comment type="subcellular location">
    <subcellularLocation>
        <location evidence="1 14">Cell membrane</location>
        <topology evidence="1 14">Multi-pass membrane protein</topology>
    </subcellularLocation>
</comment>
<dbReference type="PANTHER" id="PTHR30622">
    <property type="entry name" value="UNDECAPRENYL-DIPHOSPHATASE"/>
    <property type="match status" value="1"/>
</dbReference>
<evidence type="ECO:0000313" key="15">
    <source>
        <dbReference type="EMBL" id="MWC42866.1"/>
    </source>
</evidence>
<evidence type="ECO:0000256" key="6">
    <source>
        <dbReference type="ARBA" id="ARBA00022692"/>
    </source>
</evidence>
<evidence type="ECO:0000256" key="11">
    <source>
        <dbReference type="ARBA" id="ARBA00032707"/>
    </source>
</evidence>
<dbReference type="NCBIfam" id="NF001389">
    <property type="entry name" value="PRK00281.1-2"/>
    <property type="match status" value="1"/>
</dbReference>